<dbReference type="Proteomes" id="UP000825002">
    <property type="component" value="Unassembled WGS sequence"/>
</dbReference>
<dbReference type="InterPro" id="IPR036291">
    <property type="entry name" value="NAD(P)-bd_dom_sf"/>
</dbReference>
<organism evidence="6 7">
    <name type="scientific">Fragariocoptes setiger</name>
    <dbReference type="NCBI Taxonomy" id="1670756"/>
    <lineage>
        <taxon>Eukaryota</taxon>
        <taxon>Metazoa</taxon>
        <taxon>Ecdysozoa</taxon>
        <taxon>Arthropoda</taxon>
        <taxon>Chelicerata</taxon>
        <taxon>Arachnida</taxon>
        <taxon>Acari</taxon>
        <taxon>Acariformes</taxon>
        <taxon>Trombidiformes</taxon>
        <taxon>Prostigmata</taxon>
        <taxon>Eupodina</taxon>
        <taxon>Eriophyoidea</taxon>
        <taxon>Phytoptidae</taxon>
        <taxon>Fragariocoptes</taxon>
    </lineage>
</organism>
<dbReference type="Pfam" id="PF00106">
    <property type="entry name" value="adh_short"/>
    <property type="match status" value="1"/>
</dbReference>
<dbReference type="EMBL" id="JAIFTH010000503">
    <property type="protein sequence ID" value="KAG9509386.1"/>
    <property type="molecule type" value="Genomic_DNA"/>
</dbReference>
<gene>
    <name evidence="6" type="primary">Sdr16c6</name>
    <name evidence="6" type="ORF">GZH46_02098</name>
</gene>
<dbReference type="PANTHER" id="PTHR24322:SF736">
    <property type="entry name" value="RETINOL DEHYDROGENASE 10"/>
    <property type="match status" value="1"/>
</dbReference>
<protein>
    <submittedName>
        <fullName evidence="6">Short-chain dehydrogenase/reductase family 16C member 6</fullName>
    </submittedName>
</protein>
<evidence type="ECO:0000313" key="6">
    <source>
        <dbReference type="EMBL" id="KAG9509386.1"/>
    </source>
</evidence>
<dbReference type="Gene3D" id="3.40.50.720">
    <property type="entry name" value="NAD(P)-binding Rossmann-like Domain"/>
    <property type="match status" value="1"/>
</dbReference>
<sequence>MSIINTLFKSDAGRIIYLFFGILVAYLKALANLILGVRKKSIRGQNVLITGGGGGLGRELALHFAAEGANLILVDMNETNLKRVKEEILKQVDNVRVLDYVVDIRSDKNVFNLGNQIRKDFGDVHILVNNAGIVQCLPFLELSPDLVERTFQVNSLAHIWTIREFLPRMIENNQGHIVAISSIAGLIGNKYLTDYCASKFAVVGLMEALDKELHDKNTNNYENIYLTTVCPSSMATKMFQTFTSRFVPNEAVDLVQEYLDYGVKPHKF</sequence>
<accession>A0ABQ7S7K1</accession>
<evidence type="ECO:0000256" key="3">
    <source>
        <dbReference type="RuleBase" id="RU000363"/>
    </source>
</evidence>
<proteinExistence type="inferred from homology"/>
<keyword evidence="2" id="KW-0560">Oxidoreductase</keyword>
<dbReference type="InterPro" id="IPR057326">
    <property type="entry name" value="KR_dom"/>
</dbReference>
<dbReference type="SMART" id="SM00822">
    <property type="entry name" value="PKS_KR"/>
    <property type="match status" value="1"/>
</dbReference>
<evidence type="ECO:0000256" key="1">
    <source>
        <dbReference type="ARBA" id="ARBA00006484"/>
    </source>
</evidence>
<comment type="caution">
    <text evidence="6">The sequence shown here is derived from an EMBL/GenBank/DDBJ whole genome shotgun (WGS) entry which is preliminary data.</text>
</comment>
<keyword evidence="7" id="KW-1185">Reference proteome</keyword>
<evidence type="ECO:0000313" key="7">
    <source>
        <dbReference type="Proteomes" id="UP000825002"/>
    </source>
</evidence>
<comment type="similarity">
    <text evidence="1 3">Belongs to the short-chain dehydrogenases/reductases (SDR) family.</text>
</comment>
<keyword evidence="4" id="KW-1133">Transmembrane helix</keyword>
<keyword evidence="4" id="KW-0812">Transmembrane</keyword>
<dbReference type="PRINTS" id="PR00081">
    <property type="entry name" value="GDHRDH"/>
</dbReference>
<dbReference type="PANTHER" id="PTHR24322">
    <property type="entry name" value="PKSB"/>
    <property type="match status" value="1"/>
</dbReference>
<dbReference type="SUPFAM" id="SSF51735">
    <property type="entry name" value="NAD(P)-binding Rossmann-fold domains"/>
    <property type="match status" value="1"/>
</dbReference>
<evidence type="ECO:0000259" key="5">
    <source>
        <dbReference type="SMART" id="SM00822"/>
    </source>
</evidence>
<dbReference type="InterPro" id="IPR002347">
    <property type="entry name" value="SDR_fam"/>
</dbReference>
<reference evidence="6 7" key="1">
    <citation type="submission" date="2020-10" db="EMBL/GenBank/DDBJ databases">
        <authorList>
            <person name="Klimov P.B."/>
            <person name="Dyachkov S.M."/>
            <person name="Chetverikov P.E."/>
        </authorList>
    </citation>
    <scope>NUCLEOTIDE SEQUENCE [LARGE SCALE GENOMIC DNA]</scope>
    <source>
        <strain evidence="6">BMOC 18-1129-001#AD2665</strain>
        <tissue evidence="6">Entire mites</tissue>
    </source>
</reference>
<keyword evidence="4" id="KW-0472">Membrane</keyword>
<feature type="domain" description="Ketoreductase" evidence="5">
    <location>
        <begin position="45"/>
        <end position="212"/>
    </location>
</feature>
<dbReference type="PRINTS" id="PR00080">
    <property type="entry name" value="SDRFAMILY"/>
</dbReference>
<feature type="transmembrane region" description="Helical" evidence="4">
    <location>
        <begin position="15"/>
        <end position="35"/>
    </location>
</feature>
<evidence type="ECO:0000256" key="2">
    <source>
        <dbReference type="ARBA" id="ARBA00023002"/>
    </source>
</evidence>
<name>A0ABQ7S7K1_9ACAR</name>
<evidence type="ECO:0000256" key="4">
    <source>
        <dbReference type="SAM" id="Phobius"/>
    </source>
</evidence>